<evidence type="ECO:0000313" key="1">
    <source>
        <dbReference type="EMBL" id="EFL29427.1"/>
    </source>
</evidence>
<dbReference type="EMBL" id="GG657755">
    <property type="protein sequence ID" value="EFL29427.1"/>
    <property type="molecule type" value="Genomic_DNA"/>
</dbReference>
<gene>
    <name evidence="1" type="ORF">SSOG_09141</name>
</gene>
<protein>
    <submittedName>
        <fullName evidence="1">Uncharacterized protein</fullName>
    </submittedName>
</protein>
<dbReference type="AlphaFoldDB" id="D9WWZ9"/>
<sequence>MSPMPELRLVDPNGYDAVTDGYLVVVAPEEAEAASARLRTEVAERHAAEHAYAGYCPRDYRVQAA</sequence>
<dbReference type="STRING" id="457427.SSOG_09141"/>
<keyword evidence="2" id="KW-1185">Reference proteome</keyword>
<dbReference type="Proteomes" id="UP000003963">
    <property type="component" value="Unassembled WGS sequence"/>
</dbReference>
<evidence type="ECO:0000313" key="2">
    <source>
        <dbReference type="Proteomes" id="UP000003963"/>
    </source>
</evidence>
<proteinExistence type="predicted"/>
<name>D9WWZ9_9ACTN</name>
<accession>D9WWZ9</accession>
<organism evidence="1 2">
    <name type="scientific">Streptomyces himastatinicus ATCC 53653</name>
    <dbReference type="NCBI Taxonomy" id="457427"/>
    <lineage>
        <taxon>Bacteria</taxon>
        <taxon>Bacillati</taxon>
        <taxon>Actinomycetota</taxon>
        <taxon>Actinomycetes</taxon>
        <taxon>Kitasatosporales</taxon>
        <taxon>Streptomycetaceae</taxon>
        <taxon>Streptomyces</taxon>
        <taxon>Streptomyces violaceusniger group</taxon>
    </lineage>
</organism>
<dbReference type="HOGENOM" id="CLU_2847962_0_0_11"/>
<reference evidence="1 2" key="1">
    <citation type="submission" date="2009-02" db="EMBL/GenBank/DDBJ databases">
        <title>Annotation of Streptomyces hygroscopicus strain ATCC 53653.</title>
        <authorList>
            <consortium name="The Broad Institute Genome Sequencing Platform"/>
            <consortium name="Broad Institute Microbial Sequencing Center"/>
            <person name="Fischbach M."/>
            <person name="Godfrey P."/>
            <person name="Ward D."/>
            <person name="Young S."/>
            <person name="Zeng Q."/>
            <person name="Koehrsen M."/>
            <person name="Alvarado L."/>
            <person name="Berlin A.M."/>
            <person name="Bochicchio J."/>
            <person name="Borenstein D."/>
            <person name="Chapman S.B."/>
            <person name="Chen Z."/>
            <person name="Engels R."/>
            <person name="Freedman E."/>
            <person name="Gellesch M."/>
            <person name="Goldberg J."/>
            <person name="Griggs A."/>
            <person name="Gujja S."/>
            <person name="Heilman E.R."/>
            <person name="Heiman D.I."/>
            <person name="Hepburn T.A."/>
            <person name="Howarth C."/>
            <person name="Jen D."/>
            <person name="Larson L."/>
            <person name="Lewis B."/>
            <person name="Mehta T."/>
            <person name="Park D."/>
            <person name="Pearson M."/>
            <person name="Richards J."/>
            <person name="Roberts A."/>
            <person name="Saif S."/>
            <person name="Shea T.D."/>
            <person name="Shenoy N."/>
            <person name="Sisk P."/>
            <person name="Stolte C."/>
            <person name="Sykes S.N."/>
            <person name="Thomson T."/>
            <person name="Walk T."/>
            <person name="White J."/>
            <person name="Yandava C."/>
            <person name="Straight P."/>
            <person name="Clardy J."/>
            <person name="Hung D."/>
            <person name="Kolter R."/>
            <person name="Mekalanos J."/>
            <person name="Walker S."/>
            <person name="Walsh C.T."/>
            <person name="Wieland-Brown L.C."/>
            <person name="Haas B."/>
            <person name="Nusbaum C."/>
            <person name="Birren B."/>
        </authorList>
    </citation>
    <scope>NUCLEOTIDE SEQUENCE [LARGE SCALE GENOMIC DNA]</scope>
    <source>
        <strain evidence="1 2">ATCC 53653</strain>
    </source>
</reference>